<dbReference type="GO" id="GO:0004386">
    <property type="term" value="F:helicase activity"/>
    <property type="evidence" value="ECO:0007669"/>
    <property type="project" value="UniProtKB-KW"/>
</dbReference>
<accession>A0A834SZF4</accession>
<keyword evidence="1" id="KW-0547">Nucleotide-binding</keyword>
<dbReference type="PANTHER" id="PTHR10492">
    <property type="match status" value="1"/>
</dbReference>
<sequence length="292" mass="33044">MRLGSENLEAGEHGIRNFADWILKIGNDDIGEEINDEESEITIPNDILISKFQDLVQAIVNNTYPLAPTLGDVASINNYMLSLLPGEEVTYLISNNICVQGKDSQLGDVYTTEFLNTISGSGLPYHQLKLKAEYTRLKMAKSSQASTQGLTSDEVSQDIAIWVQAVGGKNKKGYIFGAGHKLSKGSSSNKISTFETWLHPEFQGELECQKATLGKEIVKRDKVIESQLKHLNSYDRRLKHQEKLMKNIMRQFSVYPSNEDKKIKGTMKMTTWKMMEVHLYFVIETLRFLSRL</sequence>
<dbReference type="AlphaFoldDB" id="A0A834SZF4"/>
<keyword evidence="2" id="KW-1185">Reference proteome</keyword>
<protein>
    <submittedName>
        <fullName evidence="1">ATP-dependent DNA helicase PIF1-like</fullName>
    </submittedName>
</protein>
<keyword evidence="1" id="KW-0347">Helicase</keyword>
<comment type="caution">
    <text evidence="1">The sequence shown here is derived from an EMBL/GenBank/DDBJ whole genome shotgun (WGS) entry which is preliminary data.</text>
</comment>
<evidence type="ECO:0000313" key="1">
    <source>
        <dbReference type="EMBL" id="KAF7812904.1"/>
    </source>
</evidence>
<dbReference type="EMBL" id="JAAIUW010000010">
    <property type="protein sequence ID" value="KAF7812904.1"/>
    <property type="molecule type" value="Genomic_DNA"/>
</dbReference>
<dbReference type="OrthoDB" id="1930718at2759"/>
<proteinExistence type="predicted"/>
<name>A0A834SZF4_9FABA</name>
<gene>
    <name evidence="1" type="ORF">G2W53_033880</name>
</gene>
<organism evidence="1 2">
    <name type="scientific">Senna tora</name>
    <dbReference type="NCBI Taxonomy" id="362788"/>
    <lineage>
        <taxon>Eukaryota</taxon>
        <taxon>Viridiplantae</taxon>
        <taxon>Streptophyta</taxon>
        <taxon>Embryophyta</taxon>
        <taxon>Tracheophyta</taxon>
        <taxon>Spermatophyta</taxon>
        <taxon>Magnoliopsida</taxon>
        <taxon>eudicotyledons</taxon>
        <taxon>Gunneridae</taxon>
        <taxon>Pentapetalae</taxon>
        <taxon>rosids</taxon>
        <taxon>fabids</taxon>
        <taxon>Fabales</taxon>
        <taxon>Fabaceae</taxon>
        <taxon>Caesalpinioideae</taxon>
        <taxon>Cassia clade</taxon>
        <taxon>Senna</taxon>
    </lineage>
</organism>
<keyword evidence="1" id="KW-0067">ATP-binding</keyword>
<dbReference type="Proteomes" id="UP000634136">
    <property type="component" value="Unassembled WGS sequence"/>
</dbReference>
<keyword evidence="1" id="KW-0378">Hydrolase</keyword>
<dbReference type="PANTHER" id="PTHR10492:SF101">
    <property type="entry name" value="ATP-DEPENDENT DNA HELICASE"/>
    <property type="match status" value="1"/>
</dbReference>
<reference evidence="1" key="1">
    <citation type="submission" date="2020-09" db="EMBL/GenBank/DDBJ databases">
        <title>Genome-Enabled Discovery of Anthraquinone Biosynthesis in Senna tora.</title>
        <authorList>
            <person name="Kang S.-H."/>
            <person name="Pandey R.P."/>
            <person name="Lee C.-M."/>
            <person name="Sim J.-S."/>
            <person name="Jeong J.-T."/>
            <person name="Choi B.-S."/>
            <person name="Jung M."/>
            <person name="Ginzburg D."/>
            <person name="Zhao K."/>
            <person name="Won S.Y."/>
            <person name="Oh T.-J."/>
            <person name="Yu Y."/>
            <person name="Kim N.-H."/>
            <person name="Lee O.R."/>
            <person name="Lee T.-H."/>
            <person name="Bashyal P."/>
            <person name="Kim T.-S."/>
            <person name="Lee W.-H."/>
            <person name="Kawkins C."/>
            <person name="Kim C.-K."/>
            <person name="Kim J.S."/>
            <person name="Ahn B.O."/>
            <person name="Rhee S.Y."/>
            <person name="Sohng J.K."/>
        </authorList>
    </citation>
    <scope>NUCLEOTIDE SEQUENCE</scope>
    <source>
        <tissue evidence="1">Leaf</tissue>
    </source>
</reference>
<evidence type="ECO:0000313" key="2">
    <source>
        <dbReference type="Proteomes" id="UP000634136"/>
    </source>
</evidence>